<gene>
    <name evidence="6" type="ORF">PAC_19302</name>
</gene>
<dbReference type="Gene3D" id="3.30.465.10">
    <property type="match status" value="2"/>
</dbReference>
<dbReference type="STRING" id="576137.A0A1L7XWG5"/>
<dbReference type="GO" id="GO:0071949">
    <property type="term" value="F:FAD binding"/>
    <property type="evidence" value="ECO:0007669"/>
    <property type="project" value="InterPro"/>
</dbReference>
<dbReference type="InterPro" id="IPR006094">
    <property type="entry name" value="Oxid_FAD_bind_N"/>
</dbReference>
<keyword evidence="4" id="KW-0560">Oxidoreductase</keyword>
<dbReference type="OrthoDB" id="2151789at2759"/>
<protein>
    <recommendedName>
        <fullName evidence="5">FAD-binding PCMH-type domain-containing protein</fullName>
    </recommendedName>
</protein>
<keyword evidence="7" id="KW-1185">Reference proteome</keyword>
<evidence type="ECO:0000313" key="7">
    <source>
        <dbReference type="Proteomes" id="UP000184330"/>
    </source>
</evidence>
<dbReference type="InterPro" id="IPR016169">
    <property type="entry name" value="FAD-bd_PCMH_sub2"/>
</dbReference>
<keyword evidence="3" id="KW-0274">FAD</keyword>
<reference evidence="6 7" key="1">
    <citation type="submission" date="2016-03" db="EMBL/GenBank/DDBJ databases">
        <authorList>
            <person name="Ploux O."/>
        </authorList>
    </citation>
    <scope>NUCLEOTIDE SEQUENCE [LARGE SCALE GENOMIC DNA]</scope>
    <source>
        <strain evidence="6 7">UAMH 11012</strain>
    </source>
</reference>
<comment type="similarity">
    <text evidence="1">Belongs to the oxygen-dependent FAD-linked oxidoreductase family.</text>
</comment>
<evidence type="ECO:0000313" key="6">
    <source>
        <dbReference type="EMBL" id="CZR69402.1"/>
    </source>
</evidence>
<proteinExistence type="inferred from homology"/>
<evidence type="ECO:0000256" key="2">
    <source>
        <dbReference type="ARBA" id="ARBA00022630"/>
    </source>
</evidence>
<evidence type="ECO:0000256" key="4">
    <source>
        <dbReference type="ARBA" id="ARBA00023002"/>
    </source>
</evidence>
<keyword evidence="2" id="KW-0285">Flavoprotein</keyword>
<dbReference type="GO" id="GO:0016491">
    <property type="term" value="F:oxidoreductase activity"/>
    <property type="evidence" value="ECO:0007669"/>
    <property type="project" value="UniProtKB-KW"/>
</dbReference>
<feature type="domain" description="FAD-binding PCMH-type" evidence="5">
    <location>
        <begin position="2"/>
        <end position="172"/>
    </location>
</feature>
<dbReference type="AlphaFoldDB" id="A0A1L7XWG5"/>
<dbReference type="PANTHER" id="PTHR42973">
    <property type="entry name" value="BINDING OXIDOREDUCTASE, PUTATIVE (AFU_ORTHOLOGUE AFUA_1G17690)-RELATED"/>
    <property type="match status" value="1"/>
</dbReference>
<dbReference type="Pfam" id="PF01565">
    <property type="entry name" value="FAD_binding_4"/>
    <property type="match status" value="1"/>
</dbReference>
<evidence type="ECO:0000256" key="1">
    <source>
        <dbReference type="ARBA" id="ARBA00005466"/>
    </source>
</evidence>
<dbReference type="Proteomes" id="UP000184330">
    <property type="component" value="Unassembled WGS sequence"/>
</dbReference>
<organism evidence="6 7">
    <name type="scientific">Phialocephala subalpina</name>
    <dbReference type="NCBI Taxonomy" id="576137"/>
    <lineage>
        <taxon>Eukaryota</taxon>
        <taxon>Fungi</taxon>
        <taxon>Dikarya</taxon>
        <taxon>Ascomycota</taxon>
        <taxon>Pezizomycotina</taxon>
        <taxon>Leotiomycetes</taxon>
        <taxon>Helotiales</taxon>
        <taxon>Mollisiaceae</taxon>
        <taxon>Phialocephala</taxon>
        <taxon>Phialocephala fortinii species complex</taxon>
    </lineage>
</organism>
<dbReference type="PROSITE" id="PS51387">
    <property type="entry name" value="FAD_PCMH"/>
    <property type="match status" value="1"/>
</dbReference>
<dbReference type="PANTHER" id="PTHR42973:SF54">
    <property type="entry name" value="FAD-BINDING PCMH-TYPE DOMAIN-CONTAINING PROTEIN"/>
    <property type="match status" value="1"/>
</dbReference>
<evidence type="ECO:0000256" key="3">
    <source>
        <dbReference type="ARBA" id="ARBA00022827"/>
    </source>
</evidence>
<dbReference type="SUPFAM" id="SSF56176">
    <property type="entry name" value="FAD-binding/transporter-associated domain-like"/>
    <property type="match status" value="1"/>
</dbReference>
<dbReference type="InterPro" id="IPR036318">
    <property type="entry name" value="FAD-bd_PCMH-like_sf"/>
</dbReference>
<evidence type="ECO:0000259" key="5">
    <source>
        <dbReference type="PROSITE" id="PS51387"/>
    </source>
</evidence>
<dbReference type="InterPro" id="IPR016166">
    <property type="entry name" value="FAD-bd_PCMH"/>
</dbReference>
<dbReference type="EMBL" id="FJOG01000070">
    <property type="protein sequence ID" value="CZR69402.1"/>
    <property type="molecule type" value="Genomic_DNA"/>
</dbReference>
<accession>A0A1L7XWG5</accession>
<sequence>MRVLEPTCVFSPASVTDILITLNKLEDTPCKFAVRSGGQGPFAGSSNIQDGVLIDLVSINEITFSADRNSLVLGSGQIWNVVYATLDKQDLVVIGTHTGDVSVSGSLLGGAMSSQSNLHGWGCDNVLSHEIVSLRGGGGNFGIVTRFTVKTYRQDLIWGGGIVFEMAQLATLIDGIVNFTNQGVLDPKAHMALAFVYYKGPYKDWKPFMEYVEPIINPPIFHNFTSLPSVTNTMKIDIFGNNSAASVANDVWGLQETFWTFTYRNDPVLPHLIWVQCQDGVNAFLTVHQVAGFTVACIFAPMSIPMIQQGLKNGGNAMGISAETPLMLFLFQLTWNDAADEEVVLNLAQSLIAQTNDTAHSMDINYPYIHLNHAATQQNPPWGYGEGNLEKLRVTSAKYDPKVSSEI</sequence>
<dbReference type="InterPro" id="IPR050416">
    <property type="entry name" value="FAD-linked_Oxidoreductase"/>
</dbReference>
<name>A0A1L7XWG5_9HELO</name>